<reference evidence="3" key="1">
    <citation type="journal article" date="2020" name="Nat. Commun.">
        <title>Genome assembly of wild tea tree DASZ reveals pedigree and selection history of tea varieties.</title>
        <authorList>
            <person name="Zhang W."/>
            <person name="Zhang Y."/>
            <person name="Qiu H."/>
            <person name="Guo Y."/>
            <person name="Wan H."/>
            <person name="Zhang X."/>
            <person name="Scossa F."/>
            <person name="Alseekh S."/>
            <person name="Zhang Q."/>
            <person name="Wang P."/>
            <person name="Xu L."/>
            <person name="Schmidt M.H."/>
            <person name="Jia X."/>
            <person name="Li D."/>
            <person name="Zhu A."/>
            <person name="Guo F."/>
            <person name="Chen W."/>
            <person name="Ni D."/>
            <person name="Usadel B."/>
            <person name="Fernie A.R."/>
            <person name="Wen W."/>
        </authorList>
    </citation>
    <scope>NUCLEOTIDE SEQUENCE [LARGE SCALE GENOMIC DNA]</scope>
    <source>
        <strain evidence="3">cv. G240</strain>
    </source>
</reference>
<dbReference type="AlphaFoldDB" id="A0A7J7G0Q9"/>
<keyword evidence="3" id="KW-1185">Reference proteome</keyword>
<feature type="compositionally biased region" description="Polar residues" evidence="1">
    <location>
        <begin position="11"/>
        <end position="50"/>
    </location>
</feature>
<dbReference type="EMBL" id="JACBKZ010000014">
    <property type="protein sequence ID" value="KAF5932836.1"/>
    <property type="molecule type" value="Genomic_DNA"/>
</dbReference>
<comment type="caution">
    <text evidence="2">The sequence shown here is derived from an EMBL/GenBank/DDBJ whole genome shotgun (WGS) entry which is preliminary data.</text>
</comment>
<evidence type="ECO:0000313" key="2">
    <source>
        <dbReference type="EMBL" id="KAF5932836.1"/>
    </source>
</evidence>
<proteinExistence type="predicted"/>
<protein>
    <submittedName>
        <fullName evidence="2">Uncharacterized protein</fullName>
    </submittedName>
</protein>
<sequence length="124" mass="13658">MLRPGDRMVNRRSTGWLTGSPTPLRPRTSSNPSVQPVQTRHSPNPSHNLMNRLTGWSTGRATGRATDVPLSTVSAVKSGRIQVDGEMVPVSYIVQPSQKISHFLHRFVMLNSAIIAQSVYTFCS</sequence>
<accession>A0A7J7G0Q9</accession>
<dbReference type="Proteomes" id="UP000593564">
    <property type="component" value="Unassembled WGS sequence"/>
</dbReference>
<evidence type="ECO:0000256" key="1">
    <source>
        <dbReference type="SAM" id="MobiDB-lite"/>
    </source>
</evidence>
<gene>
    <name evidence="2" type="ORF">HYC85_029007</name>
</gene>
<reference evidence="2 3" key="2">
    <citation type="submission" date="2020-07" db="EMBL/GenBank/DDBJ databases">
        <title>Genome assembly of wild tea tree DASZ reveals pedigree and selection history of tea varieties.</title>
        <authorList>
            <person name="Zhang W."/>
        </authorList>
    </citation>
    <scope>NUCLEOTIDE SEQUENCE [LARGE SCALE GENOMIC DNA]</scope>
    <source>
        <strain evidence="3">cv. G240</strain>
        <tissue evidence="2">Leaf</tissue>
    </source>
</reference>
<organism evidence="2 3">
    <name type="scientific">Camellia sinensis</name>
    <name type="common">Tea plant</name>
    <name type="synonym">Thea sinensis</name>
    <dbReference type="NCBI Taxonomy" id="4442"/>
    <lineage>
        <taxon>Eukaryota</taxon>
        <taxon>Viridiplantae</taxon>
        <taxon>Streptophyta</taxon>
        <taxon>Embryophyta</taxon>
        <taxon>Tracheophyta</taxon>
        <taxon>Spermatophyta</taxon>
        <taxon>Magnoliopsida</taxon>
        <taxon>eudicotyledons</taxon>
        <taxon>Gunneridae</taxon>
        <taxon>Pentapetalae</taxon>
        <taxon>asterids</taxon>
        <taxon>Ericales</taxon>
        <taxon>Theaceae</taxon>
        <taxon>Camellia</taxon>
    </lineage>
</organism>
<name>A0A7J7G0Q9_CAMSI</name>
<feature type="region of interest" description="Disordered" evidence="1">
    <location>
        <begin position="1"/>
        <end position="50"/>
    </location>
</feature>
<evidence type="ECO:0000313" key="3">
    <source>
        <dbReference type="Proteomes" id="UP000593564"/>
    </source>
</evidence>